<comment type="caution">
    <text evidence="3">The sequence shown here is derived from an EMBL/GenBank/DDBJ whole genome shotgun (WGS) entry which is preliminary data.</text>
</comment>
<organism evidence="3 4">
    <name type="scientific">Flaviaesturariibacter flavus</name>
    <dbReference type="NCBI Taxonomy" id="2502780"/>
    <lineage>
        <taxon>Bacteria</taxon>
        <taxon>Pseudomonadati</taxon>
        <taxon>Bacteroidota</taxon>
        <taxon>Chitinophagia</taxon>
        <taxon>Chitinophagales</taxon>
        <taxon>Chitinophagaceae</taxon>
        <taxon>Flaviaestuariibacter</taxon>
    </lineage>
</organism>
<evidence type="ECO:0000256" key="1">
    <source>
        <dbReference type="PROSITE-ProRule" id="PRU00169"/>
    </source>
</evidence>
<evidence type="ECO:0000313" key="3">
    <source>
        <dbReference type="EMBL" id="TCJ19374.1"/>
    </source>
</evidence>
<evidence type="ECO:0000259" key="2">
    <source>
        <dbReference type="PROSITE" id="PS50110"/>
    </source>
</evidence>
<dbReference type="GO" id="GO:0000160">
    <property type="term" value="P:phosphorelay signal transduction system"/>
    <property type="evidence" value="ECO:0007669"/>
    <property type="project" value="InterPro"/>
</dbReference>
<dbReference type="AlphaFoldDB" id="A0A4R1BP64"/>
<dbReference type="Pfam" id="PF00072">
    <property type="entry name" value="Response_reg"/>
    <property type="match status" value="1"/>
</dbReference>
<proteinExistence type="predicted"/>
<sequence>MDMAESIILWVDDDEDDLETFRNAAAVTGLDVKIHHARNGVEAVAYLQERGACGQLPCLVILDMNMPQMDGRSTLAAIKSTPEFAQLQVVVFTTSASTLDEVFCRKYKAPIYQKPNSFEKLKEIVAGFGALCHRGKY</sequence>
<dbReference type="SUPFAM" id="SSF52172">
    <property type="entry name" value="CheY-like"/>
    <property type="match status" value="1"/>
</dbReference>
<dbReference type="Gene3D" id="3.40.50.2300">
    <property type="match status" value="1"/>
</dbReference>
<dbReference type="SMART" id="SM00448">
    <property type="entry name" value="REC"/>
    <property type="match status" value="1"/>
</dbReference>
<evidence type="ECO:0000313" key="4">
    <source>
        <dbReference type="Proteomes" id="UP000295334"/>
    </source>
</evidence>
<dbReference type="EMBL" id="SJZI01000002">
    <property type="protein sequence ID" value="TCJ19374.1"/>
    <property type="molecule type" value="Genomic_DNA"/>
</dbReference>
<dbReference type="PROSITE" id="PS50110">
    <property type="entry name" value="RESPONSE_REGULATORY"/>
    <property type="match status" value="1"/>
</dbReference>
<dbReference type="OrthoDB" id="678092at2"/>
<dbReference type="PANTHER" id="PTHR44520">
    <property type="entry name" value="RESPONSE REGULATOR RCP1-RELATED"/>
    <property type="match status" value="1"/>
</dbReference>
<dbReference type="InterPro" id="IPR052893">
    <property type="entry name" value="TCS_response_regulator"/>
</dbReference>
<accession>A0A4R1BP64</accession>
<name>A0A4R1BP64_9BACT</name>
<keyword evidence="4" id="KW-1185">Reference proteome</keyword>
<feature type="modified residue" description="4-aspartylphosphate" evidence="1">
    <location>
        <position position="63"/>
    </location>
</feature>
<feature type="domain" description="Response regulatory" evidence="2">
    <location>
        <begin position="7"/>
        <end position="129"/>
    </location>
</feature>
<gene>
    <name evidence="3" type="ORF">EPD60_02880</name>
</gene>
<dbReference type="InterPro" id="IPR001789">
    <property type="entry name" value="Sig_transdc_resp-reg_receiver"/>
</dbReference>
<protein>
    <submittedName>
        <fullName evidence="3">Response regulator</fullName>
    </submittedName>
</protein>
<dbReference type="InterPro" id="IPR011006">
    <property type="entry name" value="CheY-like_superfamily"/>
</dbReference>
<keyword evidence="1" id="KW-0597">Phosphoprotein</keyword>
<dbReference type="Proteomes" id="UP000295334">
    <property type="component" value="Unassembled WGS sequence"/>
</dbReference>
<dbReference type="PANTHER" id="PTHR44520:SF2">
    <property type="entry name" value="RESPONSE REGULATOR RCP1"/>
    <property type="match status" value="1"/>
</dbReference>
<reference evidence="3 4" key="1">
    <citation type="submission" date="2019-03" db="EMBL/GenBank/DDBJ databases">
        <authorList>
            <person name="Kim M.K.M."/>
        </authorList>
    </citation>
    <scope>NUCLEOTIDE SEQUENCE [LARGE SCALE GENOMIC DNA]</scope>
    <source>
        <strain evidence="3 4">17J68-12</strain>
    </source>
</reference>